<dbReference type="EMBL" id="CSWP01000009">
    <property type="protein sequence ID" value="CPV66601.1"/>
    <property type="molecule type" value="Genomic_DNA"/>
</dbReference>
<protein>
    <submittedName>
        <fullName evidence="1">Uncharacterized protein</fullName>
    </submittedName>
</protein>
<accession>A0A0U0ZT03</accession>
<sequence length="312" mass="34639">MGVNQTDISKWETAKQRLGWQHVTAYSSALGIPRRAVSAAVEVTAHRHGPYPRLAQGDVPRPQDFRIRADSPHAVYETAHPQELSEYDVGAAAFKVVSPQFPQWGYRCKSADASNVEIAMINEHLEADYLSRYNHIQWLLAARAHTERVYRIRWQDSAHDDHVERAELAAMLHHALTAADLAADGTREEQDGTLLIVVTQTDTIGWIRRQLRAGEAAVLAAAFKHGGTRPNLRVTDRADGSLGVAQMLSSACNLGLSDDSTYLDLVQAVEATFGAMWTGLNIVEQPTAIGVEARRIPVLFNRETPKHRSTHW</sequence>
<name>A0A0U0ZT03_9MYCO</name>
<proteinExistence type="predicted"/>
<gene>
    <name evidence="1" type="ORF">ERS075579_04038</name>
</gene>
<evidence type="ECO:0000313" key="1">
    <source>
        <dbReference type="EMBL" id="CPV66601.1"/>
    </source>
</evidence>
<dbReference type="AlphaFoldDB" id="A0A0U0ZT03"/>
<organism evidence="1 2">
    <name type="scientific">Mycobacteroides abscessus</name>
    <dbReference type="NCBI Taxonomy" id="36809"/>
    <lineage>
        <taxon>Bacteria</taxon>
        <taxon>Bacillati</taxon>
        <taxon>Actinomycetota</taxon>
        <taxon>Actinomycetes</taxon>
        <taxon>Mycobacteriales</taxon>
        <taxon>Mycobacteriaceae</taxon>
        <taxon>Mycobacteroides</taxon>
    </lineage>
</organism>
<dbReference type="Proteomes" id="UP000045782">
    <property type="component" value="Unassembled WGS sequence"/>
</dbReference>
<reference evidence="1 2" key="1">
    <citation type="submission" date="2015-03" db="EMBL/GenBank/DDBJ databases">
        <authorList>
            <person name="Murphy D."/>
        </authorList>
    </citation>
    <scope>NUCLEOTIDE SEQUENCE [LARGE SCALE GENOMIC DNA]</scope>
    <source>
        <strain evidence="1 2">PAP088</strain>
    </source>
</reference>
<evidence type="ECO:0000313" key="2">
    <source>
        <dbReference type="Proteomes" id="UP000045782"/>
    </source>
</evidence>